<feature type="compositionally biased region" description="Low complexity" evidence="1">
    <location>
        <begin position="35"/>
        <end position="64"/>
    </location>
</feature>
<feature type="region of interest" description="Disordered" evidence="1">
    <location>
        <begin position="31"/>
        <end position="72"/>
    </location>
</feature>
<proteinExistence type="predicted"/>
<sequence>MQIVVEDRDFRRLKPETQQDLLSLLIGKKLPSLQSGASKPNPSKPNSPKSDASKPSSSKPGPSSNRLKWREPVDLRPEQAMKFLHGLSSDHRRKLELFSKKSGRVRMRDIMKMSGDTDLRGASDFQRLMTRRLRRLIDDPEKKAQLIGWDFDATKWDEKQTTIIDGVYYVTETTAASLRKCMKEHA</sequence>
<accession>A0A545TM82</accession>
<reference evidence="2 3" key="1">
    <citation type="submission" date="2019-06" db="EMBL/GenBank/DDBJ databases">
        <title>Whole genome sequence for Rhodospirillaceae sp. R148.</title>
        <authorList>
            <person name="Wang G."/>
        </authorList>
    </citation>
    <scope>NUCLEOTIDE SEQUENCE [LARGE SCALE GENOMIC DNA]</scope>
    <source>
        <strain evidence="2 3">R148</strain>
    </source>
</reference>
<keyword evidence="3" id="KW-1185">Reference proteome</keyword>
<organism evidence="2 3">
    <name type="scientific">Denitrobaculum tricleocarpae</name>
    <dbReference type="NCBI Taxonomy" id="2591009"/>
    <lineage>
        <taxon>Bacteria</taxon>
        <taxon>Pseudomonadati</taxon>
        <taxon>Pseudomonadota</taxon>
        <taxon>Alphaproteobacteria</taxon>
        <taxon>Rhodospirillales</taxon>
        <taxon>Rhodospirillaceae</taxon>
        <taxon>Denitrobaculum</taxon>
    </lineage>
</organism>
<name>A0A545TM82_9PROT</name>
<dbReference type="EMBL" id="VHSH01000006">
    <property type="protein sequence ID" value="TQV78339.1"/>
    <property type="molecule type" value="Genomic_DNA"/>
</dbReference>
<comment type="caution">
    <text evidence="2">The sequence shown here is derived from an EMBL/GenBank/DDBJ whole genome shotgun (WGS) entry which is preliminary data.</text>
</comment>
<evidence type="ECO:0000256" key="1">
    <source>
        <dbReference type="SAM" id="MobiDB-lite"/>
    </source>
</evidence>
<dbReference type="OrthoDB" id="9900046at2"/>
<gene>
    <name evidence="2" type="ORF">FKG95_17375</name>
</gene>
<dbReference type="Proteomes" id="UP000315252">
    <property type="component" value="Unassembled WGS sequence"/>
</dbReference>
<dbReference type="AlphaFoldDB" id="A0A545TM82"/>
<evidence type="ECO:0000313" key="3">
    <source>
        <dbReference type="Proteomes" id="UP000315252"/>
    </source>
</evidence>
<protein>
    <submittedName>
        <fullName evidence="2">Uncharacterized protein</fullName>
    </submittedName>
</protein>
<dbReference type="RefSeq" id="WP_142897673.1">
    <property type="nucleotide sequence ID" value="NZ_ML660057.1"/>
</dbReference>
<evidence type="ECO:0000313" key="2">
    <source>
        <dbReference type="EMBL" id="TQV78339.1"/>
    </source>
</evidence>